<evidence type="ECO:0000256" key="4">
    <source>
        <dbReference type="ARBA" id="ARBA00022833"/>
    </source>
</evidence>
<dbReference type="SUPFAM" id="SSF53187">
    <property type="entry name" value="Zn-dependent exopeptidases"/>
    <property type="match status" value="1"/>
</dbReference>
<feature type="domain" description="Succinylglutamate desuccinylase/Aspartoacylase catalytic" evidence="5">
    <location>
        <begin position="55"/>
        <end position="179"/>
    </location>
</feature>
<protein>
    <submittedName>
        <fullName evidence="6">Putative deacylase</fullName>
    </submittedName>
</protein>
<keyword evidence="3" id="KW-0378">Hydrolase</keyword>
<keyword evidence="4" id="KW-0862">Zinc</keyword>
<keyword evidence="2" id="KW-0479">Metal-binding</keyword>
<dbReference type="AlphaFoldDB" id="A0A7W7Y855"/>
<organism evidence="6 7">
    <name type="scientific">Prosthecobacter vanneervenii</name>
    <dbReference type="NCBI Taxonomy" id="48466"/>
    <lineage>
        <taxon>Bacteria</taxon>
        <taxon>Pseudomonadati</taxon>
        <taxon>Verrucomicrobiota</taxon>
        <taxon>Verrucomicrobiia</taxon>
        <taxon>Verrucomicrobiales</taxon>
        <taxon>Verrucomicrobiaceae</taxon>
        <taxon>Prosthecobacter</taxon>
    </lineage>
</organism>
<evidence type="ECO:0000313" key="6">
    <source>
        <dbReference type="EMBL" id="MBB5031403.1"/>
    </source>
</evidence>
<accession>A0A7W7Y855</accession>
<dbReference type="GO" id="GO:0046872">
    <property type="term" value="F:metal ion binding"/>
    <property type="evidence" value="ECO:0007669"/>
    <property type="project" value="UniProtKB-KW"/>
</dbReference>
<keyword evidence="7" id="KW-1185">Reference proteome</keyword>
<proteinExistence type="predicted"/>
<dbReference type="GO" id="GO:0016788">
    <property type="term" value="F:hydrolase activity, acting on ester bonds"/>
    <property type="evidence" value="ECO:0007669"/>
    <property type="project" value="InterPro"/>
</dbReference>
<evidence type="ECO:0000259" key="5">
    <source>
        <dbReference type="Pfam" id="PF24827"/>
    </source>
</evidence>
<gene>
    <name evidence="6" type="ORF">HNQ65_000957</name>
</gene>
<comment type="cofactor">
    <cofactor evidence="1">
        <name>Zn(2+)</name>
        <dbReference type="ChEBI" id="CHEBI:29105"/>
    </cofactor>
</comment>
<dbReference type="Proteomes" id="UP000590740">
    <property type="component" value="Unassembled WGS sequence"/>
</dbReference>
<evidence type="ECO:0000313" key="7">
    <source>
        <dbReference type="Proteomes" id="UP000590740"/>
    </source>
</evidence>
<evidence type="ECO:0000256" key="1">
    <source>
        <dbReference type="ARBA" id="ARBA00001947"/>
    </source>
</evidence>
<dbReference type="RefSeq" id="WP_184338331.1">
    <property type="nucleotide sequence ID" value="NZ_JACHIG010000001.1"/>
</dbReference>
<sequence length="258" mass="28944">MSALPSPILHTGDSIPRPLIRRRHFVLREDTPEIERSTFIPKIISKPVRPGFGFKFAIFAGIHGDEEAGTLAAFELIRWASEQPVELHDYELHIYPVCNPTGRRSNTRHSSNGLDLNRQFWSESDEPEVQYLESELRREKYDGIISLHSDSESDGLYGFVGGSFLSEHLLEPALQRAAAILPRNESHVIDGFLADRGIIREGYLGMLTSPPEQSPKPLEIVFETPALAPMPHQVAATVSAVKTILARYRHLQSYAPNL</sequence>
<comment type="caution">
    <text evidence="6">The sequence shown here is derived from an EMBL/GenBank/DDBJ whole genome shotgun (WGS) entry which is preliminary data.</text>
</comment>
<dbReference type="Pfam" id="PF24827">
    <property type="entry name" value="AstE_AspA_cat"/>
    <property type="match status" value="1"/>
</dbReference>
<dbReference type="Gene3D" id="3.40.630.10">
    <property type="entry name" value="Zn peptidases"/>
    <property type="match status" value="1"/>
</dbReference>
<dbReference type="EMBL" id="JACHIG010000001">
    <property type="protein sequence ID" value="MBB5031403.1"/>
    <property type="molecule type" value="Genomic_DNA"/>
</dbReference>
<dbReference type="InterPro" id="IPR055438">
    <property type="entry name" value="AstE_AspA_cat"/>
</dbReference>
<reference evidence="6 7" key="1">
    <citation type="submission" date="2020-08" db="EMBL/GenBank/DDBJ databases">
        <title>Genomic Encyclopedia of Type Strains, Phase IV (KMG-IV): sequencing the most valuable type-strain genomes for metagenomic binning, comparative biology and taxonomic classification.</title>
        <authorList>
            <person name="Goeker M."/>
        </authorList>
    </citation>
    <scope>NUCLEOTIDE SEQUENCE [LARGE SCALE GENOMIC DNA]</scope>
    <source>
        <strain evidence="6 7">DSM 12252</strain>
    </source>
</reference>
<evidence type="ECO:0000256" key="3">
    <source>
        <dbReference type="ARBA" id="ARBA00022801"/>
    </source>
</evidence>
<name>A0A7W7Y855_9BACT</name>
<evidence type="ECO:0000256" key="2">
    <source>
        <dbReference type="ARBA" id="ARBA00022723"/>
    </source>
</evidence>